<evidence type="ECO:0000313" key="2">
    <source>
        <dbReference type="EMBL" id="GBP49981.1"/>
    </source>
</evidence>
<proteinExistence type="predicted"/>
<comment type="caution">
    <text evidence="2">The sequence shown here is derived from an EMBL/GenBank/DDBJ whole genome shotgun (WGS) entry which is preliminary data.</text>
</comment>
<accession>A0A4C1WFQ5</accession>
<feature type="domain" description="Reverse transcriptase" evidence="1">
    <location>
        <begin position="1"/>
        <end position="116"/>
    </location>
</feature>
<gene>
    <name evidence="2" type="ORF">EVAR_37066_1</name>
</gene>
<dbReference type="OrthoDB" id="7468774at2759"/>
<organism evidence="2 3">
    <name type="scientific">Eumeta variegata</name>
    <name type="common">Bagworm moth</name>
    <name type="synonym">Eumeta japonica</name>
    <dbReference type="NCBI Taxonomy" id="151549"/>
    <lineage>
        <taxon>Eukaryota</taxon>
        <taxon>Metazoa</taxon>
        <taxon>Ecdysozoa</taxon>
        <taxon>Arthropoda</taxon>
        <taxon>Hexapoda</taxon>
        <taxon>Insecta</taxon>
        <taxon>Pterygota</taxon>
        <taxon>Neoptera</taxon>
        <taxon>Endopterygota</taxon>
        <taxon>Lepidoptera</taxon>
        <taxon>Glossata</taxon>
        <taxon>Ditrysia</taxon>
        <taxon>Tineoidea</taxon>
        <taxon>Psychidae</taxon>
        <taxon>Oiketicinae</taxon>
        <taxon>Eumeta</taxon>
    </lineage>
</organism>
<dbReference type="Proteomes" id="UP000299102">
    <property type="component" value="Unassembled WGS sequence"/>
</dbReference>
<sequence>MYTLAASLDAAKAFDKVRHKALLSKILPYEFSEKLCKWIGNFVTRRSIKFEITNICSALILVNVVVPQGCVLSPTLFILDNNDLLKIDNFRCCADDSTVDALYLGHTNISPDRVYE</sequence>
<dbReference type="InterPro" id="IPR000477">
    <property type="entry name" value="RT_dom"/>
</dbReference>
<dbReference type="STRING" id="151549.A0A4C1WFQ5"/>
<evidence type="ECO:0000259" key="1">
    <source>
        <dbReference type="PROSITE" id="PS50878"/>
    </source>
</evidence>
<keyword evidence="3" id="KW-1185">Reference proteome</keyword>
<dbReference type="AlphaFoldDB" id="A0A4C1WFQ5"/>
<reference evidence="2 3" key="1">
    <citation type="journal article" date="2019" name="Commun. Biol.">
        <title>The bagworm genome reveals a unique fibroin gene that provides high tensile strength.</title>
        <authorList>
            <person name="Kono N."/>
            <person name="Nakamura H."/>
            <person name="Ohtoshi R."/>
            <person name="Tomita M."/>
            <person name="Numata K."/>
            <person name="Arakawa K."/>
        </authorList>
    </citation>
    <scope>NUCLEOTIDE SEQUENCE [LARGE SCALE GENOMIC DNA]</scope>
</reference>
<protein>
    <recommendedName>
        <fullName evidence="1">Reverse transcriptase domain-containing protein</fullName>
    </recommendedName>
</protein>
<dbReference type="PROSITE" id="PS50878">
    <property type="entry name" value="RT_POL"/>
    <property type="match status" value="1"/>
</dbReference>
<dbReference type="EMBL" id="BGZK01000555">
    <property type="protein sequence ID" value="GBP49981.1"/>
    <property type="molecule type" value="Genomic_DNA"/>
</dbReference>
<dbReference type="PANTHER" id="PTHR33332">
    <property type="entry name" value="REVERSE TRANSCRIPTASE DOMAIN-CONTAINING PROTEIN"/>
    <property type="match status" value="1"/>
</dbReference>
<dbReference type="Pfam" id="PF00078">
    <property type="entry name" value="RVT_1"/>
    <property type="match status" value="1"/>
</dbReference>
<name>A0A4C1WFQ5_EUMVA</name>
<evidence type="ECO:0000313" key="3">
    <source>
        <dbReference type="Proteomes" id="UP000299102"/>
    </source>
</evidence>